<comment type="caution">
    <text evidence="1">The sequence shown here is derived from an EMBL/GenBank/DDBJ whole genome shotgun (WGS) entry which is preliminary data.</text>
</comment>
<evidence type="ECO:0000313" key="1">
    <source>
        <dbReference type="EMBL" id="GAM58971.1"/>
    </source>
</evidence>
<dbReference type="AlphaFoldDB" id="A0A0B8NYE6"/>
<sequence length="115" mass="12985">MTQDDFVQLVQTASACNDLPAALTLLQQSEDEEVAEVAVGLKGQFAVAEVNGEQRVYHVTTKQEGDDLEEFVEHVMNTDEPTIKFVAWFFDAFFDMKQSDTYKAAGKTYRQPKRS</sequence>
<dbReference type="RefSeq" id="WP_261835923.1">
    <property type="nucleotide sequence ID" value="NZ_AP024882.1"/>
</dbReference>
<name>A0A0B8NYE6_9VIBR</name>
<accession>A0A0B8NYE6</accession>
<evidence type="ECO:0000313" key="2">
    <source>
        <dbReference type="Proteomes" id="UP000031671"/>
    </source>
</evidence>
<proteinExistence type="predicted"/>
<organism evidence="1 2">
    <name type="scientific">Vibrio ishigakensis</name>
    <dbReference type="NCBI Taxonomy" id="1481914"/>
    <lineage>
        <taxon>Bacteria</taxon>
        <taxon>Pseudomonadati</taxon>
        <taxon>Pseudomonadota</taxon>
        <taxon>Gammaproteobacteria</taxon>
        <taxon>Vibrionales</taxon>
        <taxon>Vibrionaceae</taxon>
        <taxon>Vibrio</taxon>
    </lineage>
</organism>
<protein>
    <submittedName>
        <fullName evidence="1">Uncharacterized protein</fullName>
    </submittedName>
</protein>
<reference evidence="1 2" key="2">
    <citation type="submission" date="2015-01" db="EMBL/GenBank/DDBJ databases">
        <authorList>
            <consortium name="NBRP consortium"/>
            <person name="Sawabe T."/>
            <person name="Meirelles P."/>
            <person name="Feng G."/>
            <person name="Sayaka M."/>
            <person name="Hattori M."/>
            <person name="Ohkuma M."/>
        </authorList>
    </citation>
    <scope>NUCLEOTIDE SEQUENCE [LARGE SCALE GENOMIC DNA]</scope>
    <source>
        <strain evidence="2">JCM 19231</strain>
    </source>
</reference>
<dbReference type="EMBL" id="BBRZ01000115">
    <property type="protein sequence ID" value="GAM58971.1"/>
    <property type="molecule type" value="Genomic_DNA"/>
</dbReference>
<dbReference type="Proteomes" id="UP000031671">
    <property type="component" value="Unassembled WGS sequence"/>
</dbReference>
<reference evidence="1 2" key="1">
    <citation type="submission" date="2015-01" db="EMBL/GenBank/DDBJ databases">
        <title>Vibrio sp. C1 JCM 19231 whole genome shotgun sequence.</title>
        <authorList>
            <person name="Sawabe T."/>
            <person name="Meirelles P."/>
            <person name="Feng G."/>
            <person name="Sayaka M."/>
            <person name="Hattori M."/>
            <person name="Ohkuma M."/>
        </authorList>
    </citation>
    <scope>NUCLEOTIDE SEQUENCE [LARGE SCALE GENOMIC DNA]</scope>
    <source>
        <strain evidence="2">JCM 19231</strain>
    </source>
</reference>
<gene>
    <name evidence="1" type="ORF">JCM19231_548</name>
</gene>
<keyword evidence="2" id="KW-1185">Reference proteome</keyword>